<dbReference type="PROSITE" id="PS51186">
    <property type="entry name" value="GNAT"/>
    <property type="match status" value="1"/>
</dbReference>
<feature type="region of interest" description="Disordered" evidence="1">
    <location>
        <begin position="1"/>
        <end position="20"/>
    </location>
</feature>
<accession>A0ABN1CKX4</accession>
<evidence type="ECO:0000313" key="3">
    <source>
        <dbReference type="EMBL" id="GAA0520322.1"/>
    </source>
</evidence>
<keyword evidence="4" id="KW-1185">Reference proteome</keyword>
<dbReference type="InterPro" id="IPR016181">
    <property type="entry name" value="Acyl_CoA_acyltransferase"/>
</dbReference>
<dbReference type="SUPFAM" id="SSF55729">
    <property type="entry name" value="Acyl-CoA N-acyltransferases (Nat)"/>
    <property type="match status" value="1"/>
</dbReference>
<organism evidence="3 4">
    <name type="scientific">Deinococcus depolymerans</name>
    <dbReference type="NCBI Taxonomy" id="392408"/>
    <lineage>
        <taxon>Bacteria</taxon>
        <taxon>Thermotogati</taxon>
        <taxon>Deinococcota</taxon>
        <taxon>Deinococci</taxon>
        <taxon>Deinococcales</taxon>
        <taxon>Deinococcaceae</taxon>
        <taxon>Deinococcus</taxon>
    </lineage>
</organism>
<proteinExistence type="predicted"/>
<evidence type="ECO:0000256" key="1">
    <source>
        <dbReference type="SAM" id="MobiDB-lite"/>
    </source>
</evidence>
<dbReference type="PANTHER" id="PTHR43415">
    <property type="entry name" value="SPERMIDINE N(1)-ACETYLTRANSFERASE"/>
    <property type="match status" value="1"/>
</dbReference>
<dbReference type="EMBL" id="BAAADB010000030">
    <property type="protein sequence ID" value="GAA0520322.1"/>
    <property type="molecule type" value="Genomic_DNA"/>
</dbReference>
<evidence type="ECO:0000259" key="2">
    <source>
        <dbReference type="PROSITE" id="PS51186"/>
    </source>
</evidence>
<dbReference type="Proteomes" id="UP001500191">
    <property type="component" value="Unassembled WGS sequence"/>
</dbReference>
<dbReference type="Gene3D" id="3.40.630.30">
    <property type="match status" value="1"/>
</dbReference>
<name>A0ABN1CKX4_9DEIO</name>
<sequence length="190" mass="21294">MTEPRPSPTAPPGGPDAAAVTLRGRRPRDLPVLRRWFTDPTAQWRQWDAPYLNPADTTASLGTYVRHLETAPPTPNERVVDLGGACIGMLNRAEDASDVWDLGVIIFDPQHWGRGVGSRALALWVEATLNETDAHVLTFSTWSGNERMLRAAHRLGFREAGRIREARLVGGRRFDSVKLDLLRREWTPRP</sequence>
<feature type="domain" description="N-acetyltransferase" evidence="2">
    <location>
        <begin position="31"/>
        <end position="184"/>
    </location>
</feature>
<feature type="compositionally biased region" description="Pro residues" evidence="1">
    <location>
        <begin position="1"/>
        <end position="14"/>
    </location>
</feature>
<gene>
    <name evidence="3" type="ORF">GCM10008937_29870</name>
</gene>
<protein>
    <submittedName>
        <fullName evidence="3">GNAT family protein</fullName>
    </submittedName>
</protein>
<dbReference type="RefSeq" id="WP_343760495.1">
    <property type="nucleotide sequence ID" value="NZ_BAAADB010000030.1"/>
</dbReference>
<dbReference type="InterPro" id="IPR000182">
    <property type="entry name" value="GNAT_dom"/>
</dbReference>
<comment type="caution">
    <text evidence="3">The sequence shown here is derived from an EMBL/GenBank/DDBJ whole genome shotgun (WGS) entry which is preliminary data.</text>
</comment>
<evidence type="ECO:0000313" key="4">
    <source>
        <dbReference type="Proteomes" id="UP001500191"/>
    </source>
</evidence>
<dbReference type="Pfam" id="PF13302">
    <property type="entry name" value="Acetyltransf_3"/>
    <property type="match status" value="1"/>
</dbReference>
<dbReference type="CDD" id="cd04301">
    <property type="entry name" value="NAT_SF"/>
    <property type="match status" value="1"/>
</dbReference>
<dbReference type="PANTHER" id="PTHR43415:SF4">
    <property type="entry name" value="N-ACETYLTRANSFERASE DOMAIN-CONTAINING PROTEIN"/>
    <property type="match status" value="1"/>
</dbReference>
<reference evidence="3 4" key="1">
    <citation type="journal article" date="2019" name="Int. J. Syst. Evol. Microbiol.">
        <title>The Global Catalogue of Microorganisms (GCM) 10K type strain sequencing project: providing services to taxonomists for standard genome sequencing and annotation.</title>
        <authorList>
            <consortium name="The Broad Institute Genomics Platform"/>
            <consortium name="The Broad Institute Genome Sequencing Center for Infectious Disease"/>
            <person name="Wu L."/>
            <person name="Ma J."/>
        </authorList>
    </citation>
    <scope>NUCLEOTIDE SEQUENCE [LARGE SCALE GENOMIC DNA]</scope>
    <source>
        <strain evidence="3 4">JCM 14368</strain>
    </source>
</reference>